<protein>
    <submittedName>
        <fullName evidence="1">Uncharacterized protein</fullName>
    </submittedName>
</protein>
<dbReference type="GeneID" id="23860905"/>
<evidence type="ECO:0000313" key="1">
    <source>
        <dbReference type="EMBL" id="CBH14771.1"/>
    </source>
</evidence>
<evidence type="ECO:0000313" key="2">
    <source>
        <dbReference type="Proteomes" id="UP000002316"/>
    </source>
</evidence>
<gene>
    <name evidence="1" type="ORF">TbgDal_IX8470</name>
</gene>
<dbReference type="KEGG" id="tbg:TbgDal_IX8470"/>
<dbReference type="Proteomes" id="UP000002316">
    <property type="component" value="Chromosome 9"/>
</dbReference>
<proteinExistence type="predicted"/>
<name>C9ZZC2_TRYB9</name>
<dbReference type="AlphaFoldDB" id="C9ZZC2"/>
<reference evidence="2" key="1">
    <citation type="journal article" date="2010" name="PLoS Negl. Trop. Dis.">
        <title>The genome sequence of Trypanosoma brucei gambiense, causative agent of chronic human african trypanosomiasis.</title>
        <authorList>
            <person name="Jackson A.P."/>
            <person name="Sanders M."/>
            <person name="Berry A."/>
            <person name="McQuillan J."/>
            <person name="Aslett M.A."/>
            <person name="Quail M.A."/>
            <person name="Chukualim B."/>
            <person name="Capewell P."/>
            <person name="MacLeod A."/>
            <person name="Melville S.E."/>
            <person name="Gibson W."/>
            <person name="Barry J.D."/>
            <person name="Berriman M."/>
            <person name="Hertz-Fowler C."/>
        </authorList>
    </citation>
    <scope>NUCLEOTIDE SEQUENCE [LARGE SCALE GENOMIC DNA]</scope>
    <source>
        <strain evidence="2">MHOM/CI/86/DAL972</strain>
    </source>
</reference>
<dbReference type="EMBL" id="FN554972">
    <property type="protein sequence ID" value="CBH14771.1"/>
    <property type="molecule type" value="Genomic_DNA"/>
</dbReference>
<accession>C9ZZC2</accession>
<organism evidence="1 2">
    <name type="scientific">Trypanosoma brucei gambiense (strain MHOM/CI/86/DAL972)</name>
    <dbReference type="NCBI Taxonomy" id="679716"/>
    <lineage>
        <taxon>Eukaryota</taxon>
        <taxon>Discoba</taxon>
        <taxon>Euglenozoa</taxon>
        <taxon>Kinetoplastea</taxon>
        <taxon>Metakinetoplastina</taxon>
        <taxon>Trypanosomatida</taxon>
        <taxon>Trypanosomatidae</taxon>
        <taxon>Trypanosoma</taxon>
    </lineage>
</organism>
<dbReference type="RefSeq" id="XP_011777037.1">
    <property type="nucleotide sequence ID" value="XM_011778735.1"/>
</dbReference>
<sequence>MLFPLVCCFRIILLLLYCYGASFSNILFFLFFTHSLHMIYARTGKKKKSQTQIACLYVYTYNTSCSQIDGVHSRFYTSSFSFSFSFSSLSFSCLRVRVFLQPLLA</sequence>